<accession>A0A4R2KSP3</accession>
<dbReference type="GO" id="GO:0005886">
    <property type="term" value="C:plasma membrane"/>
    <property type="evidence" value="ECO:0007669"/>
    <property type="project" value="UniProtKB-SubCell"/>
</dbReference>
<comment type="similarity">
    <text evidence="3">Belongs to the glycosyltransferase 2 family. OpgH subfamily.</text>
</comment>
<keyword evidence="9 12" id="KW-0812">Transmembrane</keyword>
<evidence type="ECO:0000256" key="10">
    <source>
        <dbReference type="ARBA" id="ARBA00022989"/>
    </source>
</evidence>
<evidence type="ECO:0000256" key="5">
    <source>
        <dbReference type="ARBA" id="ARBA00022475"/>
    </source>
</evidence>
<evidence type="ECO:0000256" key="11">
    <source>
        <dbReference type="ARBA" id="ARBA00023136"/>
    </source>
</evidence>
<dbReference type="GO" id="GO:0016758">
    <property type="term" value="F:hexosyltransferase activity"/>
    <property type="evidence" value="ECO:0007669"/>
    <property type="project" value="TreeGrafter"/>
</dbReference>
<keyword evidence="7" id="KW-0328">Glycosyltransferase</keyword>
<dbReference type="PANTHER" id="PTHR43867:SF5">
    <property type="entry name" value="GLUCANS BIOSYNTHESIS GLUCOSYLTRANSFERASE H"/>
    <property type="match status" value="1"/>
</dbReference>
<dbReference type="PANTHER" id="PTHR43867">
    <property type="entry name" value="CELLULOSE SYNTHASE CATALYTIC SUBUNIT A [UDP-FORMING]"/>
    <property type="match status" value="1"/>
</dbReference>
<gene>
    <name evidence="14" type="ORF">EV688_104258</name>
</gene>
<dbReference type="CDD" id="cd04191">
    <property type="entry name" value="Glucan_BSP_MdoH"/>
    <property type="match status" value="1"/>
</dbReference>
<dbReference type="AlphaFoldDB" id="A0A4R2KSP3"/>
<name>A0A4R2KSP3_9GAMM</name>
<evidence type="ECO:0000256" key="6">
    <source>
        <dbReference type="ARBA" id="ARBA00022519"/>
    </source>
</evidence>
<keyword evidence="6" id="KW-0997">Cell inner membrane</keyword>
<dbReference type="NCBIfam" id="NF003962">
    <property type="entry name" value="PRK05454.2-5"/>
    <property type="match status" value="1"/>
</dbReference>
<dbReference type="InterPro" id="IPR001173">
    <property type="entry name" value="Glyco_trans_2-like"/>
</dbReference>
<reference evidence="14 15" key="1">
    <citation type="submission" date="2019-03" db="EMBL/GenBank/DDBJ databases">
        <title>Genomic Encyclopedia of Type Strains, Phase IV (KMG-IV): sequencing the most valuable type-strain genomes for metagenomic binning, comparative biology and taxonomic classification.</title>
        <authorList>
            <person name="Goeker M."/>
        </authorList>
    </citation>
    <scope>NUCLEOTIDE SEQUENCE [LARGE SCALE GENOMIC DNA]</scope>
    <source>
        <strain evidence="14 15">DSM 23344</strain>
    </source>
</reference>
<dbReference type="SUPFAM" id="SSF53448">
    <property type="entry name" value="Nucleotide-diphospho-sugar transferases"/>
    <property type="match status" value="1"/>
</dbReference>
<keyword evidence="15" id="KW-1185">Reference proteome</keyword>
<dbReference type="InterPro" id="IPR050321">
    <property type="entry name" value="Glycosyltr_2/OpgH_subfam"/>
</dbReference>
<evidence type="ECO:0000313" key="15">
    <source>
        <dbReference type="Proteomes" id="UP000294980"/>
    </source>
</evidence>
<keyword evidence="5" id="KW-1003">Cell membrane</keyword>
<evidence type="ECO:0000256" key="9">
    <source>
        <dbReference type="ARBA" id="ARBA00022692"/>
    </source>
</evidence>
<evidence type="ECO:0000256" key="7">
    <source>
        <dbReference type="ARBA" id="ARBA00022676"/>
    </source>
</evidence>
<feature type="domain" description="Glycosyltransferase 2-like" evidence="13">
    <location>
        <begin position="229"/>
        <end position="422"/>
    </location>
</feature>
<organism evidence="14 15">
    <name type="scientific">Chromatocurvus halotolerans</name>
    <dbReference type="NCBI Taxonomy" id="1132028"/>
    <lineage>
        <taxon>Bacteria</taxon>
        <taxon>Pseudomonadati</taxon>
        <taxon>Pseudomonadota</taxon>
        <taxon>Gammaproteobacteria</taxon>
        <taxon>Cellvibrionales</taxon>
        <taxon>Halieaceae</taxon>
        <taxon>Chromatocurvus</taxon>
    </lineage>
</organism>
<dbReference type="Proteomes" id="UP000294980">
    <property type="component" value="Unassembled WGS sequence"/>
</dbReference>
<evidence type="ECO:0000259" key="13">
    <source>
        <dbReference type="Pfam" id="PF13632"/>
    </source>
</evidence>
<sequence>MSNDPAIAPAQPSLLAVPPESPLAMPRRQLHEPRRTLRARASLAARLKTLFARLYILAMTLALAVYGSIEMYGVLSTTTVTVLQWIFLVLFSINFTWISFAFAQATLGLALSLLPRLVAIPGHSGDIPFKTAILLPVYNESPRSIAAAILAMCGELVTREPGRFAFFILSDSNQAEAWIEEEAVFRRVILDADASCPVYYRRRADNRERKAGNIADWVRRWGGDYEAMIILDADSIISADTLITLTRRMAAAPGVGLIQSLPRIVRATSLYGRAQQFANQCYGPIYARGLAAWHGLSSNFWGHNAIVRTRAFAESCSLPLLRGRPPFGGAVLSHDFIEAALLRRAGWGVRFDVDIEQSWEEAPPSLLDVLIRDRRWCQGNLQHSRVLFARGLTLPTRLHLLTGIMAYVSAAFWLLLVVVGLTIAVQASLVRPEYFAEPSLFPTWPVFDAERALTLFLVSMAVVLAPKAFGWLAAMVNIPLCLRFGGPILLTLSTLFETLLSALYAPILMVAQFHVIWAVFLGHDGGWNPQRRDDGALDWGTAFRAHRGHMLFGSVLAVIAWEISQPLFYWLLPITLGLVLAAPLSWISGGSRRGRAFARVGLLRAPEEKRPAPVLARMRAELERLPTAKAGSALRRLAADPALLAWHQAQLKPPPAAAKAALDDFDAAAVTAAWKAEHAGSLDELCHWLEPAETLALLSHHEGLGRLQQFA</sequence>
<keyword evidence="8 14" id="KW-0808">Transferase</keyword>
<feature type="transmembrane region" description="Helical" evidence="12">
    <location>
        <begin position="452"/>
        <end position="473"/>
    </location>
</feature>
<evidence type="ECO:0000313" key="14">
    <source>
        <dbReference type="EMBL" id="TCO76803.1"/>
    </source>
</evidence>
<evidence type="ECO:0000256" key="4">
    <source>
        <dbReference type="ARBA" id="ARBA00020585"/>
    </source>
</evidence>
<feature type="transmembrane region" description="Helical" evidence="12">
    <location>
        <begin position="502"/>
        <end position="521"/>
    </location>
</feature>
<dbReference type="Gene3D" id="3.90.550.10">
    <property type="entry name" value="Spore Coat Polysaccharide Biosynthesis Protein SpsA, Chain A"/>
    <property type="match status" value="1"/>
</dbReference>
<feature type="transmembrane region" description="Helical" evidence="12">
    <location>
        <begin position="567"/>
        <end position="587"/>
    </location>
</feature>
<dbReference type="EMBL" id="SLWX01000004">
    <property type="protein sequence ID" value="TCO76803.1"/>
    <property type="molecule type" value="Genomic_DNA"/>
</dbReference>
<evidence type="ECO:0000256" key="12">
    <source>
        <dbReference type="SAM" id="Phobius"/>
    </source>
</evidence>
<keyword evidence="10 12" id="KW-1133">Transmembrane helix</keyword>
<comment type="subcellular location">
    <subcellularLocation>
        <location evidence="1">Cell inner membrane</location>
        <topology evidence="1">Multi-pass membrane protein</topology>
    </subcellularLocation>
</comment>
<feature type="transmembrane region" description="Helical" evidence="12">
    <location>
        <begin position="85"/>
        <end position="114"/>
    </location>
</feature>
<dbReference type="OrthoDB" id="9775281at2"/>
<feature type="transmembrane region" description="Helical" evidence="12">
    <location>
        <begin position="50"/>
        <end position="69"/>
    </location>
</feature>
<protein>
    <recommendedName>
        <fullName evidence="4">Glucans biosynthesis glucosyltransferase H</fullName>
    </recommendedName>
</protein>
<feature type="transmembrane region" description="Helical" evidence="12">
    <location>
        <begin position="400"/>
        <end position="425"/>
    </location>
</feature>
<dbReference type="RefSeq" id="WP_117315172.1">
    <property type="nucleotide sequence ID" value="NZ_QQSW01000002.1"/>
</dbReference>
<dbReference type="NCBIfam" id="NF003958">
    <property type="entry name" value="PRK05454.2-1"/>
    <property type="match status" value="1"/>
</dbReference>
<proteinExistence type="inferred from homology"/>
<evidence type="ECO:0000256" key="2">
    <source>
        <dbReference type="ARBA" id="ARBA00005001"/>
    </source>
</evidence>
<comment type="pathway">
    <text evidence="2">Glycan metabolism; osmoregulated periplasmic glucan (OPG) biosynthesis.</text>
</comment>
<evidence type="ECO:0000256" key="1">
    <source>
        <dbReference type="ARBA" id="ARBA00004429"/>
    </source>
</evidence>
<evidence type="ECO:0000256" key="3">
    <source>
        <dbReference type="ARBA" id="ARBA00009337"/>
    </source>
</evidence>
<comment type="caution">
    <text evidence="14">The sequence shown here is derived from an EMBL/GenBank/DDBJ whole genome shotgun (WGS) entry which is preliminary data.</text>
</comment>
<keyword evidence="11 12" id="KW-0472">Membrane</keyword>
<dbReference type="InterPro" id="IPR029044">
    <property type="entry name" value="Nucleotide-diphossugar_trans"/>
</dbReference>
<evidence type="ECO:0000256" key="8">
    <source>
        <dbReference type="ARBA" id="ARBA00022679"/>
    </source>
</evidence>
<dbReference type="Pfam" id="PF13632">
    <property type="entry name" value="Glyco_trans_2_3"/>
    <property type="match status" value="1"/>
</dbReference>